<feature type="transmembrane region" description="Helical" evidence="8">
    <location>
        <begin position="67"/>
        <end position="85"/>
    </location>
</feature>
<dbReference type="Pfam" id="PF00528">
    <property type="entry name" value="BPD_transp_1"/>
    <property type="match status" value="1"/>
</dbReference>
<keyword evidence="4" id="KW-1003">Cell membrane</keyword>
<dbReference type="PANTHER" id="PTHR42929:SF5">
    <property type="entry name" value="ABC TRANSPORTER PERMEASE PROTEIN"/>
    <property type="match status" value="1"/>
</dbReference>
<dbReference type="CDD" id="cd06261">
    <property type="entry name" value="TM_PBP2"/>
    <property type="match status" value="1"/>
</dbReference>
<comment type="subcellular location">
    <subcellularLocation>
        <location evidence="1 8">Cell membrane</location>
        <topology evidence="1 8">Multi-pass membrane protein</topology>
    </subcellularLocation>
</comment>
<evidence type="ECO:0000256" key="3">
    <source>
        <dbReference type="ARBA" id="ARBA00022448"/>
    </source>
</evidence>
<organism evidence="10 11">
    <name type="scientific">Variovorax ginsengisoli</name>
    <dbReference type="NCBI Taxonomy" id="363844"/>
    <lineage>
        <taxon>Bacteria</taxon>
        <taxon>Pseudomonadati</taxon>
        <taxon>Pseudomonadota</taxon>
        <taxon>Betaproteobacteria</taxon>
        <taxon>Burkholderiales</taxon>
        <taxon>Comamonadaceae</taxon>
        <taxon>Variovorax</taxon>
    </lineage>
</organism>
<dbReference type="PROSITE" id="PS50928">
    <property type="entry name" value="ABC_TM1"/>
    <property type="match status" value="1"/>
</dbReference>
<evidence type="ECO:0000256" key="6">
    <source>
        <dbReference type="ARBA" id="ARBA00022989"/>
    </source>
</evidence>
<evidence type="ECO:0000313" key="11">
    <source>
        <dbReference type="Proteomes" id="UP001169027"/>
    </source>
</evidence>
<dbReference type="InterPro" id="IPR000515">
    <property type="entry name" value="MetI-like"/>
</dbReference>
<evidence type="ECO:0000256" key="8">
    <source>
        <dbReference type="RuleBase" id="RU363032"/>
    </source>
</evidence>
<evidence type="ECO:0000256" key="1">
    <source>
        <dbReference type="ARBA" id="ARBA00004651"/>
    </source>
</evidence>
<keyword evidence="6 8" id="KW-1133">Transmembrane helix</keyword>
<reference evidence="10" key="1">
    <citation type="submission" date="2023-06" db="EMBL/GenBank/DDBJ databases">
        <authorList>
            <person name="Jiang Y."/>
            <person name="Liu Q."/>
        </authorList>
    </citation>
    <scope>NUCLEOTIDE SEQUENCE</scope>
    <source>
        <strain evidence="10">CGMCC 1.12090</strain>
    </source>
</reference>
<keyword evidence="11" id="KW-1185">Reference proteome</keyword>
<dbReference type="PANTHER" id="PTHR42929">
    <property type="entry name" value="INNER MEMBRANE ABC TRANSPORTER PERMEASE PROTEIN YDCU-RELATED-RELATED"/>
    <property type="match status" value="1"/>
</dbReference>
<protein>
    <submittedName>
        <fullName evidence="10">ABC transporter permease</fullName>
    </submittedName>
</protein>
<comment type="caution">
    <text evidence="10">The sequence shown here is derived from an EMBL/GenBank/DDBJ whole genome shotgun (WGS) entry which is preliminary data.</text>
</comment>
<sequence length="279" mass="30786">MNVASRRQAAPGFWLVAPLLAVMALGFNLPLVLMLGKSVVGESGFTLQHFVEIFQVPAYLKVLFNTFRIALITAVCCVLLGYPLAYWLRRLPSRWQLLALAAVVIPFWVSILVRTYAWIVVLGNAGMVNRSLLGFGWIDSPIAFLYNELGVVIGTINVLLPFLVLPLFAAMLKIDERLLRAAETLGASNWTAFWRIFFPLSLPALAAGAILVFILTLGFFITPAILGGGRVPMVANMLDLLVNHLPNWELASTISTVLLGVTLVLFVMYLRLTTRKEEA</sequence>
<comment type="similarity">
    <text evidence="2">Belongs to the binding-protein-dependent transport system permease family. CysTW subfamily.</text>
</comment>
<feature type="transmembrane region" description="Helical" evidence="8">
    <location>
        <begin position="12"/>
        <end position="35"/>
    </location>
</feature>
<proteinExistence type="inferred from homology"/>
<dbReference type="RefSeq" id="WP_301814775.1">
    <property type="nucleotide sequence ID" value="NZ_JAUJZH010000030.1"/>
</dbReference>
<evidence type="ECO:0000256" key="5">
    <source>
        <dbReference type="ARBA" id="ARBA00022692"/>
    </source>
</evidence>
<keyword evidence="3 8" id="KW-0813">Transport</keyword>
<evidence type="ECO:0000256" key="7">
    <source>
        <dbReference type="ARBA" id="ARBA00023136"/>
    </source>
</evidence>
<dbReference type="Proteomes" id="UP001169027">
    <property type="component" value="Unassembled WGS sequence"/>
</dbReference>
<feature type="transmembrane region" description="Helical" evidence="8">
    <location>
        <begin position="250"/>
        <end position="270"/>
    </location>
</feature>
<name>A0ABT8SEQ4_9BURK</name>
<dbReference type="SUPFAM" id="SSF161098">
    <property type="entry name" value="MetI-like"/>
    <property type="match status" value="1"/>
</dbReference>
<evidence type="ECO:0000256" key="2">
    <source>
        <dbReference type="ARBA" id="ARBA00007069"/>
    </source>
</evidence>
<feature type="transmembrane region" description="Helical" evidence="8">
    <location>
        <begin position="97"/>
        <end position="119"/>
    </location>
</feature>
<feature type="transmembrane region" description="Helical" evidence="8">
    <location>
        <begin position="193"/>
        <end position="226"/>
    </location>
</feature>
<evidence type="ECO:0000259" key="9">
    <source>
        <dbReference type="PROSITE" id="PS50928"/>
    </source>
</evidence>
<dbReference type="EMBL" id="JAUKVY010000030">
    <property type="protein sequence ID" value="MDO1536642.1"/>
    <property type="molecule type" value="Genomic_DNA"/>
</dbReference>
<accession>A0ABT8SEQ4</accession>
<dbReference type="InterPro" id="IPR035906">
    <property type="entry name" value="MetI-like_sf"/>
</dbReference>
<dbReference type="Gene3D" id="1.10.3720.10">
    <property type="entry name" value="MetI-like"/>
    <property type="match status" value="1"/>
</dbReference>
<keyword evidence="5 8" id="KW-0812">Transmembrane</keyword>
<evidence type="ECO:0000313" key="10">
    <source>
        <dbReference type="EMBL" id="MDO1536642.1"/>
    </source>
</evidence>
<keyword evidence="7 8" id="KW-0472">Membrane</keyword>
<gene>
    <name evidence="10" type="ORF">Q2T77_30650</name>
</gene>
<feature type="transmembrane region" description="Helical" evidence="8">
    <location>
        <begin position="149"/>
        <end position="172"/>
    </location>
</feature>
<evidence type="ECO:0000256" key="4">
    <source>
        <dbReference type="ARBA" id="ARBA00022475"/>
    </source>
</evidence>
<feature type="domain" description="ABC transmembrane type-1" evidence="9">
    <location>
        <begin position="63"/>
        <end position="269"/>
    </location>
</feature>